<feature type="compositionally biased region" description="Polar residues" evidence="9">
    <location>
        <begin position="1"/>
        <end position="13"/>
    </location>
</feature>
<dbReference type="OrthoDB" id="297496at2759"/>
<feature type="transmembrane region" description="Helical" evidence="10">
    <location>
        <begin position="238"/>
        <end position="256"/>
    </location>
</feature>
<feature type="transmembrane region" description="Helical" evidence="10">
    <location>
        <begin position="304"/>
        <end position="324"/>
    </location>
</feature>
<keyword evidence="5 8" id="KW-0406">Ion transport</keyword>
<dbReference type="GO" id="GO:0015271">
    <property type="term" value="F:outward rectifier potassium channel activity"/>
    <property type="evidence" value="ECO:0007669"/>
    <property type="project" value="TreeGrafter"/>
</dbReference>
<protein>
    <recommendedName>
        <fullName evidence="11">Potassium channel domain-containing protein</fullName>
    </recommendedName>
</protein>
<evidence type="ECO:0000256" key="1">
    <source>
        <dbReference type="ARBA" id="ARBA00004141"/>
    </source>
</evidence>
<feature type="transmembrane region" description="Helical" evidence="10">
    <location>
        <begin position="106"/>
        <end position="131"/>
    </location>
</feature>
<feature type="transmembrane region" description="Helical" evidence="10">
    <location>
        <begin position="366"/>
        <end position="387"/>
    </location>
</feature>
<evidence type="ECO:0000256" key="2">
    <source>
        <dbReference type="ARBA" id="ARBA00022448"/>
    </source>
</evidence>
<keyword evidence="2 8" id="KW-0813">Transport</keyword>
<comment type="similarity">
    <text evidence="8">Belongs to the two pore domain potassium channel (TC 1.A.1.8) family.</text>
</comment>
<dbReference type="InterPro" id="IPR003280">
    <property type="entry name" value="2pore_dom_K_chnl"/>
</dbReference>
<feature type="transmembrane region" description="Helical" evidence="10">
    <location>
        <begin position="331"/>
        <end position="354"/>
    </location>
</feature>
<evidence type="ECO:0000256" key="4">
    <source>
        <dbReference type="ARBA" id="ARBA00022989"/>
    </source>
</evidence>
<evidence type="ECO:0000259" key="11">
    <source>
        <dbReference type="Pfam" id="PF07885"/>
    </source>
</evidence>
<evidence type="ECO:0000256" key="7">
    <source>
        <dbReference type="ARBA" id="ARBA00023303"/>
    </source>
</evidence>
<dbReference type="PRINTS" id="PR01333">
    <property type="entry name" value="2POREKCHANEL"/>
</dbReference>
<gene>
    <name evidence="12" type="ORF">CUNI_LOCUS9281</name>
</gene>
<comment type="subcellular location">
    <subcellularLocation>
        <location evidence="1">Membrane</location>
        <topology evidence="1">Multi-pass membrane protein</topology>
    </subcellularLocation>
</comment>
<keyword evidence="13" id="KW-1185">Reference proteome</keyword>
<organism evidence="12 13">
    <name type="scientific">Candidula unifasciata</name>
    <dbReference type="NCBI Taxonomy" id="100452"/>
    <lineage>
        <taxon>Eukaryota</taxon>
        <taxon>Metazoa</taxon>
        <taxon>Spiralia</taxon>
        <taxon>Lophotrochozoa</taxon>
        <taxon>Mollusca</taxon>
        <taxon>Gastropoda</taxon>
        <taxon>Heterobranchia</taxon>
        <taxon>Euthyneura</taxon>
        <taxon>Panpulmonata</taxon>
        <taxon>Eupulmonata</taxon>
        <taxon>Stylommatophora</taxon>
        <taxon>Helicina</taxon>
        <taxon>Helicoidea</taxon>
        <taxon>Geomitridae</taxon>
        <taxon>Candidula</taxon>
    </lineage>
</organism>
<feature type="transmembrane region" description="Helical" evidence="10">
    <location>
        <begin position="203"/>
        <end position="226"/>
    </location>
</feature>
<keyword evidence="4 10" id="KW-1133">Transmembrane helix</keyword>
<feature type="region of interest" description="Disordered" evidence="9">
    <location>
        <begin position="53"/>
        <end position="77"/>
    </location>
</feature>
<evidence type="ECO:0000256" key="10">
    <source>
        <dbReference type="SAM" id="Phobius"/>
    </source>
</evidence>
<dbReference type="Proteomes" id="UP000678393">
    <property type="component" value="Unassembled WGS sequence"/>
</dbReference>
<dbReference type="GO" id="GO:0005886">
    <property type="term" value="C:plasma membrane"/>
    <property type="evidence" value="ECO:0007669"/>
    <property type="project" value="TreeGrafter"/>
</dbReference>
<keyword evidence="7 8" id="KW-0407">Ion channel</keyword>
<sequence>MQPTSPRLSQHTVDSGKLTVDSGKLTGENGKATPIDAEEEVGAVLENAQQVATVEDVQENQSESEASIATTEQPTEIPVEPWRLCRPPNEGERDRLMKYARVFQKVISYSFSHVGLTVLVIGYTIMGGFLFKFLEGKTEIVERTTISKKRNATIWLMTADLNVLEQANWSRAVERIMKDFQDDVVIAIKERGWDGRDEFNKDISWSFFGSVLYSVTVLTTIGYGHIAPKTQWGRMTTMLYALLGIPLTLLCLSTIGESWAKCFRFLYKYVSLVLAKVSRCRGPPIELRRKTIFKEALHTKGVTVPLWVSLLIIGGYIGGGAVLFSTWQQDWDYLVAAYFCFITLSTIGFGDFVFGFGSDNNSNVKLIASSMYLFMGLAIIAMCFNLMQEEVRERFKRIGLRLGLIKPVASKSRRMTTTLAPVNVSM</sequence>
<dbReference type="SUPFAM" id="SSF81324">
    <property type="entry name" value="Voltage-gated potassium channels"/>
    <property type="match status" value="2"/>
</dbReference>
<keyword evidence="3 8" id="KW-0812">Transmembrane</keyword>
<dbReference type="GO" id="GO:0022841">
    <property type="term" value="F:potassium ion leak channel activity"/>
    <property type="evidence" value="ECO:0007669"/>
    <property type="project" value="TreeGrafter"/>
</dbReference>
<dbReference type="AlphaFoldDB" id="A0A8S3Z2K5"/>
<feature type="domain" description="Potassium channel" evidence="11">
    <location>
        <begin position="314"/>
        <end position="391"/>
    </location>
</feature>
<evidence type="ECO:0000256" key="8">
    <source>
        <dbReference type="RuleBase" id="RU003857"/>
    </source>
</evidence>
<keyword evidence="6 10" id="KW-0472">Membrane</keyword>
<comment type="caution">
    <text evidence="12">The sequence shown here is derived from an EMBL/GenBank/DDBJ whole genome shotgun (WGS) entry which is preliminary data.</text>
</comment>
<dbReference type="EMBL" id="CAJHNH020001598">
    <property type="protein sequence ID" value="CAG5123723.1"/>
    <property type="molecule type" value="Genomic_DNA"/>
</dbReference>
<evidence type="ECO:0000256" key="5">
    <source>
        <dbReference type="ARBA" id="ARBA00023065"/>
    </source>
</evidence>
<accession>A0A8S3Z2K5</accession>
<feature type="compositionally biased region" description="Polar residues" evidence="9">
    <location>
        <begin position="59"/>
        <end position="74"/>
    </location>
</feature>
<evidence type="ECO:0000256" key="3">
    <source>
        <dbReference type="ARBA" id="ARBA00022692"/>
    </source>
</evidence>
<dbReference type="PANTHER" id="PTHR11003:SF334">
    <property type="entry name" value="FI03418P"/>
    <property type="match status" value="1"/>
</dbReference>
<evidence type="ECO:0000256" key="9">
    <source>
        <dbReference type="SAM" id="MobiDB-lite"/>
    </source>
</evidence>
<evidence type="ECO:0000256" key="6">
    <source>
        <dbReference type="ARBA" id="ARBA00023136"/>
    </source>
</evidence>
<name>A0A8S3Z2K5_9EUPU</name>
<feature type="region of interest" description="Disordered" evidence="9">
    <location>
        <begin position="1"/>
        <end position="36"/>
    </location>
</feature>
<dbReference type="GO" id="GO:0030322">
    <property type="term" value="P:stabilization of membrane potential"/>
    <property type="evidence" value="ECO:0007669"/>
    <property type="project" value="TreeGrafter"/>
</dbReference>
<dbReference type="InterPro" id="IPR013099">
    <property type="entry name" value="K_chnl_dom"/>
</dbReference>
<proteinExistence type="inferred from homology"/>
<evidence type="ECO:0000313" key="12">
    <source>
        <dbReference type="EMBL" id="CAG5123723.1"/>
    </source>
</evidence>
<dbReference type="Pfam" id="PF07885">
    <property type="entry name" value="Ion_trans_2"/>
    <property type="match status" value="2"/>
</dbReference>
<dbReference type="PANTHER" id="PTHR11003">
    <property type="entry name" value="POTASSIUM CHANNEL, SUBFAMILY K"/>
    <property type="match status" value="1"/>
</dbReference>
<dbReference type="Gene3D" id="1.10.287.70">
    <property type="match status" value="1"/>
</dbReference>
<reference evidence="12" key="1">
    <citation type="submission" date="2021-04" db="EMBL/GenBank/DDBJ databases">
        <authorList>
            <consortium name="Molecular Ecology Group"/>
        </authorList>
    </citation>
    <scope>NUCLEOTIDE SEQUENCE</scope>
</reference>
<evidence type="ECO:0000313" key="13">
    <source>
        <dbReference type="Proteomes" id="UP000678393"/>
    </source>
</evidence>
<feature type="domain" description="Potassium channel" evidence="11">
    <location>
        <begin position="204"/>
        <end position="257"/>
    </location>
</feature>